<dbReference type="GO" id="GO:0009245">
    <property type="term" value="P:lipid A biosynthetic process"/>
    <property type="evidence" value="ECO:0007669"/>
    <property type="project" value="UniProtKB-UniRule"/>
</dbReference>
<evidence type="ECO:0000256" key="7">
    <source>
        <dbReference type="ARBA" id="ARBA00025049"/>
    </source>
</evidence>
<dbReference type="Gene3D" id="3.10.129.10">
    <property type="entry name" value="Hotdog Thioesterase"/>
    <property type="match status" value="1"/>
</dbReference>
<dbReference type="FunFam" id="3.10.129.10:FF:000001">
    <property type="entry name" value="3-hydroxyacyl-[acyl-carrier-protein] dehydratase FabZ"/>
    <property type="match status" value="1"/>
</dbReference>
<evidence type="ECO:0000256" key="3">
    <source>
        <dbReference type="ARBA" id="ARBA00022516"/>
    </source>
</evidence>
<sequence length="146" mass="16158">MVLDYKKIMAMLPHRYPFLLVDRILSVEPGKRIVGLKNVTINEPFFQGHFPGHPIMPGVLIIEAMAQVGGVYAVVSDEVGEDKVTYFVGIDKAKFRRPVVPGDSLRLELEMVGVRRGIYTFAGKALVDGKVVAEAELKATFVDREG</sequence>
<dbReference type="GO" id="GO:0006633">
    <property type="term" value="P:fatty acid biosynthetic process"/>
    <property type="evidence" value="ECO:0007669"/>
    <property type="project" value="UniProtKB-UniRule"/>
</dbReference>
<dbReference type="SUPFAM" id="SSF54637">
    <property type="entry name" value="Thioesterase/thiol ester dehydrase-isomerase"/>
    <property type="match status" value="1"/>
</dbReference>
<evidence type="ECO:0000313" key="9">
    <source>
        <dbReference type="EMBL" id="ORJ59053.1"/>
    </source>
</evidence>
<evidence type="ECO:0000313" key="10">
    <source>
        <dbReference type="Proteomes" id="UP000193136"/>
    </source>
</evidence>
<evidence type="ECO:0000256" key="2">
    <source>
        <dbReference type="ARBA" id="ARBA00022490"/>
    </source>
</evidence>
<dbReference type="PANTHER" id="PTHR30272">
    <property type="entry name" value="3-HYDROXYACYL-[ACYL-CARRIER-PROTEIN] DEHYDRATASE"/>
    <property type="match status" value="1"/>
</dbReference>
<proteinExistence type="inferred from homology"/>
<keyword evidence="10" id="KW-1185">Reference proteome</keyword>
<dbReference type="AlphaFoldDB" id="A0A1X0Y1M8"/>
<comment type="function">
    <text evidence="7 8">Involved in unsaturated fatty acids biosynthesis. Catalyzes the dehydration of short chain beta-hydroxyacyl-ACPs and long chain saturated and unsaturated beta-hydroxyacyl-ACPs.</text>
</comment>
<dbReference type="InterPro" id="IPR029069">
    <property type="entry name" value="HotDog_dom_sf"/>
</dbReference>
<dbReference type="PANTHER" id="PTHR30272:SF1">
    <property type="entry name" value="3-HYDROXYACYL-[ACYL-CARRIER-PROTEIN] DEHYDRATASE"/>
    <property type="match status" value="1"/>
</dbReference>
<keyword evidence="2 8" id="KW-0963">Cytoplasm</keyword>
<comment type="similarity">
    <text evidence="8">Belongs to the thioester dehydratase family. FabZ subfamily.</text>
</comment>
<evidence type="ECO:0000256" key="5">
    <source>
        <dbReference type="ARBA" id="ARBA00023098"/>
    </source>
</evidence>
<dbReference type="CDD" id="cd01288">
    <property type="entry name" value="FabZ"/>
    <property type="match status" value="1"/>
</dbReference>
<evidence type="ECO:0000256" key="8">
    <source>
        <dbReference type="HAMAP-Rule" id="MF_00406"/>
    </source>
</evidence>
<comment type="subcellular location">
    <subcellularLocation>
        <location evidence="1 8">Cytoplasm</location>
    </subcellularLocation>
</comment>
<name>A0A1X0Y1M8_9BACT</name>
<comment type="caution">
    <text evidence="9">The sequence shown here is derived from an EMBL/GenBank/DDBJ whole genome shotgun (WGS) entry which is preliminary data.</text>
</comment>
<reference evidence="9 10" key="1">
    <citation type="submission" date="2017-03" db="EMBL/GenBank/DDBJ databases">
        <title>Genome sequence of Geothermobacter sp. EPR-M, Deep-Sea Iron Reducer.</title>
        <authorList>
            <person name="Tully B."/>
            <person name="Savalia P."/>
            <person name="Abuyen K."/>
            <person name="Baughan C."/>
            <person name="Romero E."/>
            <person name="Ronkowski C."/>
            <person name="Torres B."/>
            <person name="Tremblay J."/>
            <person name="Trujillo A."/>
            <person name="Tyler M."/>
            <person name="Perez-Rodriguez I."/>
            <person name="Amend J."/>
        </authorList>
    </citation>
    <scope>NUCLEOTIDE SEQUENCE [LARGE SCALE GENOMIC DNA]</scope>
    <source>
        <strain evidence="9 10">EPR-M</strain>
    </source>
</reference>
<keyword evidence="3 8" id="KW-0444">Lipid biosynthesis</keyword>
<dbReference type="GO" id="GO:0019171">
    <property type="term" value="F:(3R)-hydroxyacyl-[acyl-carrier-protein] dehydratase activity"/>
    <property type="evidence" value="ECO:0007669"/>
    <property type="project" value="UniProtKB-EC"/>
</dbReference>
<dbReference type="Pfam" id="PF07977">
    <property type="entry name" value="FabA"/>
    <property type="match status" value="1"/>
</dbReference>
<gene>
    <name evidence="8" type="primary">fabZ</name>
    <name evidence="9" type="ORF">B5V00_10800</name>
</gene>
<dbReference type="GO" id="GO:0016020">
    <property type="term" value="C:membrane"/>
    <property type="evidence" value="ECO:0007669"/>
    <property type="project" value="GOC"/>
</dbReference>
<dbReference type="InterPro" id="IPR013114">
    <property type="entry name" value="FabA_FabZ"/>
</dbReference>
<comment type="catalytic activity">
    <reaction evidence="8">
        <text>a (3R)-hydroxyacyl-[ACP] = a (2E)-enoyl-[ACP] + H2O</text>
        <dbReference type="Rhea" id="RHEA:13097"/>
        <dbReference type="Rhea" id="RHEA-COMP:9925"/>
        <dbReference type="Rhea" id="RHEA-COMP:9945"/>
        <dbReference type="ChEBI" id="CHEBI:15377"/>
        <dbReference type="ChEBI" id="CHEBI:78784"/>
        <dbReference type="ChEBI" id="CHEBI:78827"/>
        <dbReference type="EC" id="4.2.1.59"/>
    </reaction>
</comment>
<dbReference type="EMBL" id="NAAD01000013">
    <property type="protein sequence ID" value="ORJ59053.1"/>
    <property type="molecule type" value="Genomic_DNA"/>
</dbReference>
<protein>
    <recommendedName>
        <fullName evidence="8">3-hydroxyacyl-[acyl-carrier-protein] dehydratase FabZ</fullName>
        <ecNumber evidence="8">4.2.1.59</ecNumber>
    </recommendedName>
    <alternativeName>
        <fullName evidence="8">(3R)-hydroxymyristoyl-[acyl-carrier-protein] dehydratase</fullName>
        <shortName evidence="8">(3R)-hydroxymyristoyl-ACP dehydrase</shortName>
    </alternativeName>
    <alternativeName>
        <fullName evidence="8">Beta-hydroxyacyl-ACP dehydratase</fullName>
    </alternativeName>
</protein>
<keyword evidence="6 8" id="KW-0456">Lyase</keyword>
<keyword evidence="5 8" id="KW-0443">Lipid metabolism</keyword>
<dbReference type="Proteomes" id="UP000193136">
    <property type="component" value="Unassembled WGS sequence"/>
</dbReference>
<dbReference type="OrthoDB" id="9772788at2"/>
<keyword evidence="4 8" id="KW-0441">Lipid A biosynthesis</keyword>
<dbReference type="GO" id="GO:0005737">
    <property type="term" value="C:cytoplasm"/>
    <property type="evidence" value="ECO:0007669"/>
    <property type="project" value="UniProtKB-SubCell"/>
</dbReference>
<evidence type="ECO:0000256" key="6">
    <source>
        <dbReference type="ARBA" id="ARBA00023239"/>
    </source>
</evidence>
<evidence type="ECO:0000256" key="4">
    <source>
        <dbReference type="ARBA" id="ARBA00022556"/>
    </source>
</evidence>
<dbReference type="InterPro" id="IPR010084">
    <property type="entry name" value="FabZ"/>
</dbReference>
<dbReference type="NCBIfam" id="TIGR01750">
    <property type="entry name" value="fabZ"/>
    <property type="match status" value="1"/>
</dbReference>
<dbReference type="HAMAP" id="MF_00406">
    <property type="entry name" value="FabZ"/>
    <property type="match status" value="1"/>
</dbReference>
<dbReference type="RefSeq" id="WP_085010812.1">
    <property type="nucleotide sequence ID" value="NZ_NAAD01000013.1"/>
</dbReference>
<dbReference type="NCBIfam" id="NF000582">
    <property type="entry name" value="PRK00006.1"/>
    <property type="match status" value="1"/>
</dbReference>
<feature type="active site" evidence="8">
    <location>
        <position position="49"/>
    </location>
</feature>
<organism evidence="9 10">
    <name type="scientific">Geothermobacter hydrogeniphilus</name>
    <dbReference type="NCBI Taxonomy" id="1969733"/>
    <lineage>
        <taxon>Bacteria</taxon>
        <taxon>Pseudomonadati</taxon>
        <taxon>Thermodesulfobacteriota</taxon>
        <taxon>Desulfuromonadia</taxon>
        <taxon>Desulfuromonadales</taxon>
        <taxon>Geothermobacteraceae</taxon>
        <taxon>Geothermobacter</taxon>
    </lineage>
</organism>
<dbReference type="EC" id="4.2.1.59" evidence="8"/>
<dbReference type="STRING" id="1969733.B5V00_10800"/>
<evidence type="ECO:0000256" key="1">
    <source>
        <dbReference type="ARBA" id="ARBA00004496"/>
    </source>
</evidence>
<accession>A0A1X0Y1M8</accession>